<gene>
    <name evidence="2" type="ORF">BXT86_02455</name>
</gene>
<dbReference type="EMBL" id="MUKB01000031">
    <property type="protein sequence ID" value="OPX18199.1"/>
    <property type="molecule type" value="Genomic_DNA"/>
</dbReference>
<evidence type="ECO:0000313" key="2">
    <source>
        <dbReference type="EMBL" id="OPX18199.1"/>
    </source>
</evidence>
<dbReference type="Proteomes" id="UP000191663">
    <property type="component" value="Unassembled WGS sequence"/>
</dbReference>
<dbReference type="Pfam" id="PF07963">
    <property type="entry name" value="N_methyl"/>
    <property type="match status" value="1"/>
</dbReference>
<keyword evidence="1" id="KW-0812">Transmembrane</keyword>
<dbReference type="InterPro" id="IPR012902">
    <property type="entry name" value="N_methyl_site"/>
</dbReference>
<keyword evidence="1" id="KW-0472">Membrane</keyword>
<proteinExistence type="predicted"/>
<dbReference type="NCBIfam" id="TIGR02532">
    <property type="entry name" value="IV_pilin_GFxxxE"/>
    <property type="match status" value="1"/>
</dbReference>
<accession>A0A1V4QFR4</accession>
<evidence type="ECO:0000256" key="1">
    <source>
        <dbReference type="SAM" id="Phobius"/>
    </source>
</evidence>
<comment type="caution">
    <text evidence="2">The sequence shown here is derived from an EMBL/GenBank/DDBJ whole genome shotgun (WGS) entry which is preliminary data.</text>
</comment>
<feature type="transmembrane region" description="Helical" evidence="1">
    <location>
        <begin position="12"/>
        <end position="33"/>
    </location>
</feature>
<dbReference type="AlphaFoldDB" id="A0A1V4QFR4"/>
<organism evidence="2 3">
    <name type="scientific">candidate division WOR-3 bacterium 4484_100</name>
    <dbReference type="NCBI Taxonomy" id="1936077"/>
    <lineage>
        <taxon>Bacteria</taxon>
        <taxon>Bacteria division WOR-3</taxon>
    </lineage>
</organism>
<reference evidence="3" key="1">
    <citation type="submission" date="2017-01" db="EMBL/GenBank/DDBJ databases">
        <title>Novel pathways for hydrocarbon cycling and metabolic interdependencies in hydrothermal sediment communities.</title>
        <authorList>
            <person name="Dombrowski N."/>
            <person name="Seitz K."/>
            <person name="Teske A."/>
            <person name="Baker B."/>
        </authorList>
    </citation>
    <scope>NUCLEOTIDE SEQUENCE [LARGE SCALE GENOMIC DNA]</scope>
</reference>
<evidence type="ECO:0008006" key="4">
    <source>
        <dbReference type="Google" id="ProtNLM"/>
    </source>
</evidence>
<evidence type="ECO:0000313" key="3">
    <source>
        <dbReference type="Proteomes" id="UP000191663"/>
    </source>
</evidence>
<keyword evidence="1" id="KW-1133">Transmembrane helix</keyword>
<name>A0A1V4QFR4_UNCW3</name>
<protein>
    <recommendedName>
        <fullName evidence="4">Prepilin-type N-terminal cleavage/methylation domain-containing protein</fullName>
    </recommendedName>
</protein>
<dbReference type="PROSITE" id="PS00409">
    <property type="entry name" value="PROKAR_NTER_METHYL"/>
    <property type="match status" value="1"/>
</dbReference>
<sequence length="177" mass="20866">MARFYKSGLTLVELLISITIFSIIVTITLFVFFNTQQVEKKLQKSWELNREIDLFIKKISRSIKETKKILRAEANSLEIININNDTIRYCQKNHRFYKNGNPISPLLIDSLSFRYITISEMGRDHDYLNLEKNGDGFLEDKGLHSIFGIGIELQFLTSENKRVDRRVFIRLKNLERF</sequence>